<keyword evidence="9 12" id="KW-0804">Transcription</keyword>
<evidence type="ECO:0000256" key="10">
    <source>
        <dbReference type="ARBA" id="ARBA00023204"/>
    </source>
</evidence>
<feature type="domain" description="Peptidase S24/S26A/S26B/S26C" evidence="14">
    <location>
        <begin position="81"/>
        <end position="197"/>
    </location>
</feature>
<keyword evidence="8 12" id="KW-0238">DNA-binding</keyword>
<evidence type="ECO:0000256" key="2">
    <source>
        <dbReference type="ARBA" id="ARBA00022491"/>
    </source>
</evidence>
<proteinExistence type="inferred from homology"/>
<accession>A0A855X4K4</accession>
<comment type="subunit">
    <text evidence="12">Homodimer.</text>
</comment>
<dbReference type="Pfam" id="PF00717">
    <property type="entry name" value="Peptidase_S24"/>
    <property type="match status" value="1"/>
</dbReference>
<comment type="caution">
    <text evidence="16">The sequence shown here is derived from an EMBL/GenBank/DDBJ whole genome shotgun (WGS) entry which is preliminary data.</text>
</comment>
<keyword evidence="10 12" id="KW-0234">DNA repair</keyword>
<dbReference type="Gene3D" id="1.10.10.10">
    <property type="entry name" value="Winged helix-like DNA-binding domain superfamily/Winged helix DNA-binding domain"/>
    <property type="match status" value="1"/>
</dbReference>
<comment type="similarity">
    <text evidence="1 12 13">Belongs to the peptidase S24 family.</text>
</comment>
<evidence type="ECO:0000256" key="11">
    <source>
        <dbReference type="ARBA" id="ARBA00023236"/>
    </source>
</evidence>
<evidence type="ECO:0000313" key="17">
    <source>
        <dbReference type="Proteomes" id="UP000250918"/>
    </source>
</evidence>
<dbReference type="GO" id="GO:0006260">
    <property type="term" value="P:DNA replication"/>
    <property type="evidence" value="ECO:0007669"/>
    <property type="project" value="UniProtKB-UniRule"/>
</dbReference>
<dbReference type="CDD" id="cd06529">
    <property type="entry name" value="S24_LexA-like"/>
    <property type="match status" value="1"/>
</dbReference>
<feature type="domain" description="LexA repressor DNA-binding" evidence="15">
    <location>
        <begin position="3"/>
        <end position="66"/>
    </location>
</feature>
<evidence type="ECO:0000256" key="9">
    <source>
        <dbReference type="ARBA" id="ARBA00023163"/>
    </source>
</evidence>
<feature type="active site" description="For autocatalytic cleavage activity" evidence="12">
    <location>
        <position position="160"/>
    </location>
</feature>
<keyword evidence="4 12" id="KW-0227">DNA damage</keyword>
<evidence type="ECO:0000256" key="1">
    <source>
        <dbReference type="ARBA" id="ARBA00007484"/>
    </source>
</evidence>
<organism evidence="16 17">
    <name type="scientific">candidate division GN15 bacterium</name>
    <dbReference type="NCBI Taxonomy" id="2072418"/>
    <lineage>
        <taxon>Bacteria</taxon>
        <taxon>candidate division GN15</taxon>
    </lineage>
</organism>
<dbReference type="NCBIfam" id="TIGR00498">
    <property type="entry name" value="lexA"/>
    <property type="match status" value="1"/>
</dbReference>
<evidence type="ECO:0000256" key="12">
    <source>
        <dbReference type="HAMAP-Rule" id="MF_00015"/>
    </source>
</evidence>
<feature type="active site" description="For autocatalytic cleavage activity" evidence="12">
    <location>
        <position position="123"/>
    </location>
</feature>
<dbReference type="GO" id="GO:0006508">
    <property type="term" value="P:proteolysis"/>
    <property type="evidence" value="ECO:0007669"/>
    <property type="project" value="InterPro"/>
</dbReference>
<dbReference type="InterPro" id="IPR006200">
    <property type="entry name" value="LexA"/>
</dbReference>
<name>A0A855X4K4_9BACT</name>
<evidence type="ECO:0000256" key="4">
    <source>
        <dbReference type="ARBA" id="ARBA00022763"/>
    </source>
</evidence>
<reference evidence="16 17" key="1">
    <citation type="journal article" date="2018" name="ISME J.">
        <title>A methanotrophic archaeon couples anaerobic oxidation of methane to Fe(III) reduction.</title>
        <authorList>
            <person name="Cai C."/>
            <person name="Leu A.O."/>
            <person name="Xie G.J."/>
            <person name="Guo J."/>
            <person name="Feng Y."/>
            <person name="Zhao J.X."/>
            <person name="Tyson G.W."/>
            <person name="Yuan Z."/>
            <person name="Hu S."/>
        </authorList>
    </citation>
    <scope>NUCLEOTIDE SEQUENCE [LARGE SCALE GENOMIC DNA]</scope>
    <source>
        <strain evidence="16">FeB_12</strain>
    </source>
</reference>
<dbReference type="SUPFAM" id="SSF51306">
    <property type="entry name" value="LexA/Signal peptidase"/>
    <property type="match status" value="1"/>
</dbReference>
<keyword evidence="7 12" id="KW-0805">Transcription regulation</keyword>
<evidence type="ECO:0000313" key="16">
    <source>
        <dbReference type="EMBL" id="PWB75596.1"/>
    </source>
</evidence>
<dbReference type="GO" id="GO:0045892">
    <property type="term" value="P:negative regulation of DNA-templated transcription"/>
    <property type="evidence" value="ECO:0007669"/>
    <property type="project" value="UniProtKB-UniRule"/>
</dbReference>
<dbReference type="InterPro" id="IPR006197">
    <property type="entry name" value="Peptidase_S24_LexA"/>
</dbReference>
<evidence type="ECO:0000256" key="8">
    <source>
        <dbReference type="ARBA" id="ARBA00023125"/>
    </source>
</evidence>
<evidence type="ECO:0000259" key="14">
    <source>
        <dbReference type="Pfam" id="PF00717"/>
    </source>
</evidence>
<evidence type="ECO:0000256" key="13">
    <source>
        <dbReference type="RuleBase" id="RU003991"/>
    </source>
</evidence>
<evidence type="ECO:0000256" key="3">
    <source>
        <dbReference type="ARBA" id="ARBA00022705"/>
    </source>
</evidence>
<feature type="DNA-binding region" description="H-T-H motif" evidence="12">
    <location>
        <begin position="29"/>
        <end position="49"/>
    </location>
</feature>
<dbReference type="GO" id="GO:0006281">
    <property type="term" value="P:DNA repair"/>
    <property type="evidence" value="ECO:0007669"/>
    <property type="project" value="UniProtKB-UniRule"/>
</dbReference>
<dbReference type="InterPro" id="IPR050077">
    <property type="entry name" value="LexA_repressor"/>
</dbReference>
<dbReference type="AlphaFoldDB" id="A0A855X4K4"/>
<gene>
    <name evidence="12" type="primary">lexA</name>
    <name evidence="16" type="ORF">C3F09_01975</name>
</gene>
<feature type="site" description="Cleavage; by autolysis" evidence="12">
    <location>
        <begin position="88"/>
        <end position="89"/>
    </location>
</feature>
<keyword evidence="2 12" id="KW-0678">Repressor</keyword>
<dbReference type="Pfam" id="PF01726">
    <property type="entry name" value="LexA_DNA_bind"/>
    <property type="match status" value="1"/>
</dbReference>
<dbReference type="InterPro" id="IPR036390">
    <property type="entry name" value="WH_DNA-bd_sf"/>
</dbReference>
<evidence type="ECO:0000259" key="15">
    <source>
        <dbReference type="Pfam" id="PF01726"/>
    </source>
</evidence>
<comment type="function">
    <text evidence="12">Represses a number of genes involved in the response to DNA damage (SOS response), including recA and lexA. In the presence of single-stranded DNA, RecA interacts with LexA causing an autocatalytic cleavage which disrupts the DNA-binding part of LexA, leading to derepression of the SOS regulon and eventually DNA repair.</text>
</comment>
<dbReference type="InterPro" id="IPR036388">
    <property type="entry name" value="WH-like_DNA-bd_sf"/>
</dbReference>
<dbReference type="InterPro" id="IPR039418">
    <property type="entry name" value="LexA-like"/>
</dbReference>
<dbReference type="InterPro" id="IPR036286">
    <property type="entry name" value="LexA/Signal_pep-like_sf"/>
</dbReference>
<comment type="catalytic activity">
    <reaction evidence="12">
        <text>Hydrolysis of Ala-|-Gly bond in repressor LexA.</text>
        <dbReference type="EC" id="3.4.21.88"/>
    </reaction>
</comment>
<dbReference type="Proteomes" id="UP000250918">
    <property type="component" value="Unassembled WGS sequence"/>
</dbReference>
<keyword evidence="11 12" id="KW-0742">SOS response</keyword>
<dbReference type="PANTHER" id="PTHR33516:SF2">
    <property type="entry name" value="LEXA REPRESSOR-RELATED"/>
    <property type="match status" value="1"/>
</dbReference>
<dbReference type="InterPro" id="IPR006199">
    <property type="entry name" value="LexA_DNA-bd_dom"/>
</dbReference>
<keyword evidence="3 12" id="KW-0235">DNA replication</keyword>
<protein>
    <recommendedName>
        <fullName evidence="12">LexA repressor</fullName>
        <ecNumber evidence="12">3.4.21.88</ecNumber>
    </recommendedName>
</protein>
<evidence type="ECO:0000256" key="5">
    <source>
        <dbReference type="ARBA" id="ARBA00022801"/>
    </source>
</evidence>
<evidence type="ECO:0000256" key="6">
    <source>
        <dbReference type="ARBA" id="ARBA00022813"/>
    </source>
</evidence>
<sequence length="204" mass="22393">MKESLTDKQRKVLEFIERGITERGHCPTIREIGGFFGISSTNGVRTHLTALIKKGYLKKEQFISRGLELARPLAGPVGRLPLVGSVPAGLPIDAVENVEGEIALDLSFLPKGDSFSLRVTGESMKNAGIFDGDLVLVKKQQVAQKGDIVVAIINGEATVKRYMPEGDRVRLQPENDEFEPIIVSRKAREFRIAGKVVGLLRRMG</sequence>
<keyword evidence="6 12" id="KW-0068">Autocatalytic cleavage</keyword>
<dbReference type="EMBL" id="PQAP01000008">
    <property type="protein sequence ID" value="PWB75596.1"/>
    <property type="molecule type" value="Genomic_DNA"/>
</dbReference>
<dbReference type="FunFam" id="2.10.109.10:FF:000001">
    <property type="entry name" value="LexA repressor"/>
    <property type="match status" value="1"/>
</dbReference>
<dbReference type="GO" id="GO:0004252">
    <property type="term" value="F:serine-type endopeptidase activity"/>
    <property type="evidence" value="ECO:0007669"/>
    <property type="project" value="UniProtKB-UniRule"/>
</dbReference>
<dbReference type="SUPFAM" id="SSF46785">
    <property type="entry name" value="Winged helix' DNA-binding domain"/>
    <property type="match status" value="1"/>
</dbReference>
<dbReference type="PANTHER" id="PTHR33516">
    <property type="entry name" value="LEXA REPRESSOR"/>
    <property type="match status" value="1"/>
</dbReference>
<dbReference type="Gene3D" id="2.10.109.10">
    <property type="entry name" value="Umud Fragment, subunit A"/>
    <property type="match status" value="1"/>
</dbReference>
<dbReference type="GO" id="GO:0003677">
    <property type="term" value="F:DNA binding"/>
    <property type="evidence" value="ECO:0007669"/>
    <property type="project" value="UniProtKB-UniRule"/>
</dbReference>
<dbReference type="EC" id="3.4.21.88" evidence="12"/>
<evidence type="ECO:0000256" key="7">
    <source>
        <dbReference type="ARBA" id="ARBA00023015"/>
    </source>
</evidence>
<dbReference type="HAMAP" id="MF_00015">
    <property type="entry name" value="LexA"/>
    <property type="match status" value="1"/>
</dbReference>
<dbReference type="GO" id="GO:0009432">
    <property type="term" value="P:SOS response"/>
    <property type="evidence" value="ECO:0007669"/>
    <property type="project" value="UniProtKB-UniRule"/>
</dbReference>
<keyword evidence="5 12" id="KW-0378">Hydrolase</keyword>
<dbReference type="InterPro" id="IPR015927">
    <property type="entry name" value="Peptidase_S24_S26A/B/C"/>
</dbReference>
<dbReference type="PRINTS" id="PR00726">
    <property type="entry name" value="LEXASERPTASE"/>
</dbReference>